<dbReference type="InterPro" id="IPR009057">
    <property type="entry name" value="Homeodomain-like_sf"/>
</dbReference>
<organism evidence="2 3">
    <name type="scientific">Streptosporangium fragile</name>
    <dbReference type="NCBI Taxonomy" id="46186"/>
    <lineage>
        <taxon>Bacteria</taxon>
        <taxon>Bacillati</taxon>
        <taxon>Actinomycetota</taxon>
        <taxon>Actinomycetes</taxon>
        <taxon>Streptosporangiales</taxon>
        <taxon>Streptosporangiaceae</taxon>
        <taxon>Streptosporangium</taxon>
    </lineage>
</organism>
<dbReference type="SUPFAM" id="SSF46689">
    <property type="entry name" value="Homeodomain-like"/>
    <property type="match status" value="1"/>
</dbReference>
<accession>A0ABN3W9C8</accession>
<evidence type="ECO:0000313" key="2">
    <source>
        <dbReference type="EMBL" id="GAA2906612.1"/>
    </source>
</evidence>
<dbReference type="Gene3D" id="1.10.10.60">
    <property type="entry name" value="Homeodomain-like"/>
    <property type="match status" value="1"/>
</dbReference>
<evidence type="ECO:0000313" key="3">
    <source>
        <dbReference type="Proteomes" id="UP001500831"/>
    </source>
</evidence>
<gene>
    <name evidence="2" type="ORF">GCM10010517_72810</name>
</gene>
<dbReference type="PANTHER" id="PTHR33215:SF13">
    <property type="entry name" value="PROTEIN DISTAL ANTENNA"/>
    <property type="match status" value="1"/>
</dbReference>
<keyword evidence="3" id="KW-1185">Reference proteome</keyword>
<dbReference type="InterPro" id="IPR002514">
    <property type="entry name" value="Transposase_8"/>
</dbReference>
<dbReference type="PANTHER" id="PTHR33215">
    <property type="entry name" value="PROTEIN DISTAL ANTENNA"/>
    <property type="match status" value="1"/>
</dbReference>
<dbReference type="Pfam" id="PF01527">
    <property type="entry name" value="HTH_Tnp_1"/>
    <property type="match status" value="1"/>
</dbReference>
<protein>
    <recommendedName>
        <fullName evidence="4">Transposase</fullName>
    </recommendedName>
</protein>
<sequence length="166" mass="18306">MPSDRVVAGDPAEDGQAGGAGVGPVARALQGLAFQTRVEGLGRGVVGEVPSRFRTVDYISRQKSGRGRCVARRRRQFSPEFKEEAIRMVLEGDRTVASVAREFDINASTLGSWVNRHRIASAQQEQPPVSGPDRARIRELERENAELREKLIFLKKAAAFFASETR</sequence>
<name>A0ABN3W9C8_9ACTN</name>
<dbReference type="InterPro" id="IPR051839">
    <property type="entry name" value="RD_transcriptional_regulator"/>
</dbReference>
<comment type="caution">
    <text evidence="2">The sequence shown here is derived from an EMBL/GenBank/DDBJ whole genome shotgun (WGS) entry which is preliminary data.</text>
</comment>
<proteinExistence type="predicted"/>
<feature type="region of interest" description="Disordered" evidence="1">
    <location>
        <begin position="1"/>
        <end position="21"/>
    </location>
</feature>
<evidence type="ECO:0008006" key="4">
    <source>
        <dbReference type="Google" id="ProtNLM"/>
    </source>
</evidence>
<reference evidence="2 3" key="1">
    <citation type="journal article" date="2019" name="Int. J. Syst. Evol. Microbiol.">
        <title>The Global Catalogue of Microorganisms (GCM) 10K type strain sequencing project: providing services to taxonomists for standard genome sequencing and annotation.</title>
        <authorList>
            <consortium name="The Broad Institute Genomics Platform"/>
            <consortium name="The Broad Institute Genome Sequencing Center for Infectious Disease"/>
            <person name="Wu L."/>
            <person name="Ma J."/>
        </authorList>
    </citation>
    <scope>NUCLEOTIDE SEQUENCE [LARGE SCALE GENOMIC DNA]</scope>
    <source>
        <strain evidence="2 3">JCM 6242</strain>
    </source>
</reference>
<dbReference type="EMBL" id="BAAAVI010000087">
    <property type="protein sequence ID" value="GAA2906612.1"/>
    <property type="molecule type" value="Genomic_DNA"/>
</dbReference>
<evidence type="ECO:0000256" key="1">
    <source>
        <dbReference type="SAM" id="MobiDB-lite"/>
    </source>
</evidence>
<dbReference type="Proteomes" id="UP001500831">
    <property type="component" value="Unassembled WGS sequence"/>
</dbReference>